<dbReference type="Gene3D" id="3.40.1190.20">
    <property type="match status" value="1"/>
</dbReference>
<dbReference type="Pfam" id="PF00294">
    <property type="entry name" value="PfkB"/>
    <property type="match status" value="1"/>
</dbReference>
<dbReference type="NCBIfam" id="TIGR03168">
    <property type="entry name" value="1-PFK"/>
    <property type="match status" value="1"/>
</dbReference>
<dbReference type="GO" id="GO:0008443">
    <property type="term" value="F:phosphofructokinase activity"/>
    <property type="evidence" value="ECO:0007669"/>
    <property type="project" value="TreeGrafter"/>
</dbReference>
<keyword evidence="5" id="KW-0067">ATP-binding</keyword>
<dbReference type="InterPro" id="IPR002173">
    <property type="entry name" value="Carboh/pur_kinase_PfkB_CS"/>
</dbReference>
<reference evidence="8 9" key="1">
    <citation type="submission" date="2019-01" db="EMBL/GenBank/DDBJ databases">
        <title>Ktedonosporobacter rubrisoli SCAWS-G2.</title>
        <authorList>
            <person name="Huang Y."/>
            <person name="Yan B."/>
        </authorList>
    </citation>
    <scope>NUCLEOTIDE SEQUENCE [LARGE SCALE GENOMIC DNA]</scope>
    <source>
        <strain evidence="8 9">SCAWS-G2</strain>
    </source>
</reference>
<sequence length="323" mass="33976">MNKQDQNEEPGATLVTLLPNPALDKTVVLSGFTPGRIYRPREVITLAGGKGFNFARALHTLGQRSVVVCPIGGHAGQHLLELAARDELLCDGIPTPAELRTCLTIIDPDQAITEIYEPGEPLPADVWEALVERAASYFPRVSFLTLSGSFPPGTPAHGLRNLVSRAKAAGISVLLDTYGPQLLEVLELGPHLLKVNQVEAGETVDRTINTPEQALAAAHEIQRRGVREVVITLGKQGVVGLPASGEAFGWLAPEVEAISPTGSGDSLFAGLASGLVSGQSLSNAARLGVAAGAANTVQLGAGRLDRQLVEELVRRVQPLALKA</sequence>
<dbReference type="RefSeq" id="WP_129891627.1">
    <property type="nucleotide sequence ID" value="NZ_CP035758.1"/>
</dbReference>
<dbReference type="GO" id="GO:0005524">
    <property type="term" value="F:ATP binding"/>
    <property type="evidence" value="ECO:0007669"/>
    <property type="project" value="UniProtKB-KW"/>
</dbReference>
<keyword evidence="3" id="KW-0547">Nucleotide-binding</keyword>
<dbReference type="GO" id="GO:0005829">
    <property type="term" value="C:cytosol"/>
    <property type="evidence" value="ECO:0007669"/>
    <property type="project" value="TreeGrafter"/>
</dbReference>
<dbReference type="InterPro" id="IPR029056">
    <property type="entry name" value="Ribokinase-like"/>
</dbReference>
<proteinExistence type="inferred from homology"/>
<evidence type="ECO:0000256" key="2">
    <source>
        <dbReference type="ARBA" id="ARBA00022679"/>
    </source>
</evidence>
<evidence type="ECO:0000256" key="6">
    <source>
        <dbReference type="PIRNR" id="PIRNR000535"/>
    </source>
</evidence>
<comment type="similarity">
    <text evidence="1">Belongs to the carbohydrate kinase PfkB family.</text>
</comment>
<keyword evidence="4" id="KW-0418">Kinase</keyword>
<dbReference type="SUPFAM" id="SSF53613">
    <property type="entry name" value="Ribokinase-like"/>
    <property type="match status" value="1"/>
</dbReference>
<dbReference type="PANTHER" id="PTHR46566:SF5">
    <property type="entry name" value="1-PHOSPHOFRUCTOKINASE"/>
    <property type="match status" value="1"/>
</dbReference>
<accession>A0A4P6JYL2</accession>
<name>A0A4P6JYL2_KTERU</name>
<evidence type="ECO:0000259" key="7">
    <source>
        <dbReference type="Pfam" id="PF00294"/>
    </source>
</evidence>
<gene>
    <name evidence="8" type="ORF">EPA93_33170</name>
</gene>
<dbReference type="PANTHER" id="PTHR46566">
    <property type="entry name" value="1-PHOSPHOFRUCTOKINASE-RELATED"/>
    <property type="match status" value="1"/>
</dbReference>
<dbReference type="InterPro" id="IPR011611">
    <property type="entry name" value="PfkB_dom"/>
</dbReference>
<organism evidence="8 9">
    <name type="scientific">Ktedonosporobacter rubrisoli</name>
    <dbReference type="NCBI Taxonomy" id="2509675"/>
    <lineage>
        <taxon>Bacteria</taxon>
        <taxon>Bacillati</taxon>
        <taxon>Chloroflexota</taxon>
        <taxon>Ktedonobacteria</taxon>
        <taxon>Ktedonobacterales</taxon>
        <taxon>Ktedonosporobacteraceae</taxon>
        <taxon>Ktedonosporobacter</taxon>
    </lineage>
</organism>
<dbReference type="CDD" id="cd01164">
    <property type="entry name" value="FruK_PfkB_like"/>
    <property type="match status" value="1"/>
</dbReference>
<dbReference type="PROSITE" id="PS00583">
    <property type="entry name" value="PFKB_KINASES_1"/>
    <property type="match status" value="1"/>
</dbReference>
<evidence type="ECO:0000256" key="5">
    <source>
        <dbReference type="ARBA" id="ARBA00022840"/>
    </source>
</evidence>
<evidence type="ECO:0000256" key="3">
    <source>
        <dbReference type="ARBA" id="ARBA00022741"/>
    </source>
</evidence>
<dbReference type="AlphaFoldDB" id="A0A4P6JYL2"/>
<feature type="domain" description="Carbohydrate kinase PfkB" evidence="7">
    <location>
        <begin position="33"/>
        <end position="302"/>
    </location>
</feature>
<keyword evidence="9" id="KW-1185">Reference proteome</keyword>
<evidence type="ECO:0000313" key="8">
    <source>
        <dbReference type="EMBL" id="QBD80563.1"/>
    </source>
</evidence>
<keyword evidence="2 6" id="KW-0808">Transferase</keyword>
<dbReference type="PROSITE" id="PS00584">
    <property type="entry name" value="PFKB_KINASES_2"/>
    <property type="match status" value="1"/>
</dbReference>
<dbReference type="Proteomes" id="UP000290365">
    <property type="component" value="Chromosome"/>
</dbReference>
<protein>
    <recommendedName>
        <fullName evidence="7">Carbohydrate kinase PfkB domain-containing protein</fullName>
    </recommendedName>
</protein>
<dbReference type="PIRSF" id="PIRSF000535">
    <property type="entry name" value="1PFK/6PFK/LacC"/>
    <property type="match status" value="1"/>
</dbReference>
<evidence type="ECO:0000256" key="4">
    <source>
        <dbReference type="ARBA" id="ARBA00022777"/>
    </source>
</evidence>
<dbReference type="InterPro" id="IPR017583">
    <property type="entry name" value="Tagatose/fructose_Pkinase"/>
</dbReference>
<evidence type="ECO:0000256" key="1">
    <source>
        <dbReference type="ARBA" id="ARBA00010688"/>
    </source>
</evidence>
<dbReference type="EMBL" id="CP035758">
    <property type="protein sequence ID" value="QBD80563.1"/>
    <property type="molecule type" value="Genomic_DNA"/>
</dbReference>
<evidence type="ECO:0000313" key="9">
    <source>
        <dbReference type="Proteomes" id="UP000290365"/>
    </source>
</evidence>
<dbReference type="KEGG" id="kbs:EPA93_33170"/>
<dbReference type="OrthoDB" id="9801219at2"/>